<protein>
    <submittedName>
        <fullName evidence="2">Sugar phosphotransferase</fullName>
    </submittedName>
</protein>
<dbReference type="PANTHER" id="PTHR24045:SF0">
    <property type="entry name" value="N-ACETYLGLUCOSAMINE-1-PHOSPHOTRANSFERASE SUBUNITS ALPHA_BETA"/>
    <property type="match status" value="1"/>
</dbReference>
<name>A0ABV5QWM1_9ACTN</name>
<evidence type="ECO:0000313" key="2">
    <source>
        <dbReference type="EMBL" id="MFB9557915.1"/>
    </source>
</evidence>
<comment type="caution">
    <text evidence="2">The sequence shown here is derived from an EMBL/GenBank/DDBJ whole genome shotgun (WGS) entry which is preliminary data.</text>
</comment>
<dbReference type="InterPro" id="IPR047141">
    <property type="entry name" value="Stealth"/>
</dbReference>
<gene>
    <name evidence="2" type="ORF">ACFFTP_27480</name>
</gene>
<evidence type="ECO:0000313" key="3">
    <source>
        <dbReference type="Proteomes" id="UP001589716"/>
    </source>
</evidence>
<proteinExistence type="predicted"/>
<sequence length="538" mass="59985">MSEPGSMSSAAGVYQKVVPQPLRAVAASRVPPQVRRKVKSRLARTLAERESRLHRRSLRQVRDAGFTHRPEGRTLAPDGRVAHVHARLTADRARRLDHDLVTAALDMAGVPWFAVPPLDDRRTALAVPKEHKPAVRRVLRALLEEQTGYLTSVSPADNSAAQIPGSHLKAWKHFGKARVIRVVWLRTEPTHSLWIGENQGVEIEFWNLNTDLPTPRLVGPRPNRVQRVVPVDGPVIGADHHRLTGYAELAGSAEQTRTREHFDIVRVEEVTFAVDAVVLWQHTGPWAEELLRATLRSLHQYAPWTDIVHVVALAPLPQWVRRSDWLTVHSAGRDAEAHLHDLPDLAEHFLLFRPGAVLARPVRPFDFFTPMGGTRPRRGPWTAEEATAPWTATAFSFTTRAVAHGYGSGPQPYTRTVLAALADGYDWTEYAVDTQTAPQLTGTHPLDGIVHHSAHCAGLAEPSGETTIALHAAMPGVQRWLERLLVRRDVQQFQLFGLDSPDARGRGGTAAVLTFLRRYFPVESPFEHRDDEEGDARR</sequence>
<dbReference type="PANTHER" id="PTHR24045">
    <property type="match status" value="1"/>
</dbReference>
<keyword evidence="3" id="KW-1185">Reference proteome</keyword>
<accession>A0ABV5QWM1</accession>
<evidence type="ECO:0000256" key="1">
    <source>
        <dbReference type="ARBA" id="ARBA00022679"/>
    </source>
</evidence>
<dbReference type="Proteomes" id="UP001589716">
    <property type="component" value="Unassembled WGS sequence"/>
</dbReference>
<reference evidence="2 3" key="1">
    <citation type="submission" date="2024-09" db="EMBL/GenBank/DDBJ databases">
        <authorList>
            <person name="Sun Q."/>
            <person name="Mori K."/>
        </authorList>
    </citation>
    <scope>NUCLEOTIDE SEQUENCE [LARGE SCALE GENOMIC DNA]</scope>
    <source>
        <strain evidence="2 3">JCM 4414</strain>
    </source>
</reference>
<keyword evidence="1" id="KW-0808">Transferase</keyword>
<dbReference type="RefSeq" id="WP_345484996.1">
    <property type="nucleotide sequence ID" value="NZ_BAAAWU010000001.1"/>
</dbReference>
<dbReference type="EMBL" id="JBHMCT010000019">
    <property type="protein sequence ID" value="MFB9557915.1"/>
    <property type="molecule type" value="Genomic_DNA"/>
</dbReference>
<organism evidence="2 3">
    <name type="scientific">Streptomyces roseoviridis</name>
    <dbReference type="NCBI Taxonomy" id="67361"/>
    <lineage>
        <taxon>Bacteria</taxon>
        <taxon>Bacillati</taxon>
        <taxon>Actinomycetota</taxon>
        <taxon>Actinomycetes</taxon>
        <taxon>Kitasatosporales</taxon>
        <taxon>Streptomycetaceae</taxon>
        <taxon>Streptomyces</taxon>
    </lineage>
</organism>